<keyword evidence="10" id="KW-1185">Reference proteome</keyword>
<dbReference type="PROSITE" id="PS51892">
    <property type="entry name" value="SUBTILASE"/>
    <property type="match status" value="1"/>
</dbReference>
<gene>
    <name evidence="9" type="ORF">DC3_51090</name>
</gene>
<accession>A0A511N9H1</accession>
<evidence type="ECO:0000259" key="8">
    <source>
        <dbReference type="Pfam" id="PF00082"/>
    </source>
</evidence>
<proteinExistence type="inferred from homology"/>
<dbReference type="InterPro" id="IPR023827">
    <property type="entry name" value="Peptidase_S8_Asp-AS"/>
</dbReference>
<feature type="domain" description="Peptidase S8/S53" evidence="8">
    <location>
        <begin position="315"/>
        <end position="581"/>
    </location>
</feature>
<dbReference type="SUPFAM" id="SSF52743">
    <property type="entry name" value="Subtilisin-like"/>
    <property type="match status" value="1"/>
</dbReference>
<dbReference type="InterPro" id="IPR015500">
    <property type="entry name" value="Peptidase_S8_subtilisin-rel"/>
</dbReference>
<dbReference type="InterPro" id="IPR050131">
    <property type="entry name" value="Peptidase_S8_subtilisin-like"/>
</dbReference>
<dbReference type="RefSeq" id="WP_146890107.1">
    <property type="nucleotide sequence ID" value="NZ_BJXB01000035.1"/>
</dbReference>
<feature type="region of interest" description="Disordered" evidence="7">
    <location>
        <begin position="664"/>
        <end position="689"/>
    </location>
</feature>
<dbReference type="PROSITE" id="PS00137">
    <property type="entry name" value="SUBTILASE_HIS"/>
    <property type="match status" value="1"/>
</dbReference>
<organism evidence="9 10">
    <name type="scientific">Deinococcus cellulosilyticus (strain DSM 18568 / NBRC 106333 / KACC 11606 / 5516J-15)</name>
    <dbReference type="NCBI Taxonomy" id="1223518"/>
    <lineage>
        <taxon>Bacteria</taxon>
        <taxon>Thermotogati</taxon>
        <taxon>Deinococcota</taxon>
        <taxon>Deinococci</taxon>
        <taxon>Deinococcales</taxon>
        <taxon>Deinococcaceae</taxon>
        <taxon>Deinococcus</taxon>
    </lineage>
</organism>
<dbReference type="PROSITE" id="PS51257">
    <property type="entry name" value="PROKAR_LIPOPROTEIN"/>
    <property type="match status" value="1"/>
</dbReference>
<protein>
    <recommendedName>
        <fullName evidence="8">Peptidase S8/S53 domain-containing protein</fullName>
    </recommendedName>
</protein>
<evidence type="ECO:0000256" key="3">
    <source>
        <dbReference type="ARBA" id="ARBA00022801"/>
    </source>
</evidence>
<comment type="caution">
    <text evidence="9">The sequence shown here is derived from an EMBL/GenBank/DDBJ whole genome shotgun (WGS) entry which is preliminary data.</text>
</comment>
<dbReference type="Gene3D" id="3.40.50.200">
    <property type="entry name" value="Peptidase S8/S53 domain"/>
    <property type="match status" value="1"/>
</dbReference>
<evidence type="ECO:0000256" key="2">
    <source>
        <dbReference type="ARBA" id="ARBA00022670"/>
    </source>
</evidence>
<dbReference type="GO" id="GO:0004252">
    <property type="term" value="F:serine-type endopeptidase activity"/>
    <property type="evidence" value="ECO:0007669"/>
    <property type="project" value="UniProtKB-UniRule"/>
</dbReference>
<evidence type="ECO:0000256" key="7">
    <source>
        <dbReference type="SAM" id="MobiDB-lite"/>
    </source>
</evidence>
<feature type="active site" description="Charge relay system" evidence="5">
    <location>
        <position position="535"/>
    </location>
</feature>
<comment type="similarity">
    <text evidence="1 5 6">Belongs to the peptidase S8 family.</text>
</comment>
<dbReference type="Pfam" id="PF00082">
    <property type="entry name" value="Peptidase_S8"/>
    <property type="match status" value="1"/>
</dbReference>
<dbReference type="PANTHER" id="PTHR43806">
    <property type="entry name" value="PEPTIDASE S8"/>
    <property type="match status" value="1"/>
</dbReference>
<evidence type="ECO:0000256" key="1">
    <source>
        <dbReference type="ARBA" id="ARBA00011073"/>
    </source>
</evidence>
<keyword evidence="3 5" id="KW-0378">Hydrolase</keyword>
<dbReference type="InterPro" id="IPR023828">
    <property type="entry name" value="Peptidase_S8_Ser-AS"/>
</dbReference>
<dbReference type="AlphaFoldDB" id="A0A511N9H1"/>
<feature type="active site" description="Charge relay system" evidence="5">
    <location>
        <position position="324"/>
    </location>
</feature>
<dbReference type="Proteomes" id="UP000321306">
    <property type="component" value="Unassembled WGS sequence"/>
</dbReference>
<keyword evidence="4 5" id="KW-0720">Serine protease</keyword>
<reference evidence="9 10" key="1">
    <citation type="submission" date="2019-07" db="EMBL/GenBank/DDBJ databases">
        <title>Whole genome shotgun sequence of Deinococcus cellulosilyticus NBRC 106333.</title>
        <authorList>
            <person name="Hosoyama A."/>
            <person name="Uohara A."/>
            <person name="Ohji S."/>
            <person name="Ichikawa N."/>
        </authorList>
    </citation>
    <scope>NUCLEOTIDE SEQUENCE [LARGE SCALE GENOMIC DNA]</scope>
    <source>
        <strain evidence="9 10">NBRC 106333</strain>
    </source>
</reference>
<evidence type="ECO:0000313" key="9">
    <source>
        <dbReference type="EMBL" id="GEM49474.1"/>
    </source>
</evidence>
<dbReference type="OrthoDB" id="9798386at2"/>
<name>A0A511N9H1_DEIC1</name>
<dbReference type="PROSITE" id="PS00136">
    <property type="entry name" value="SUBTILASE_ASP"/>
    <property type="match status" value="1"/>
</dbReference>
<dbReference type="PRINTS" id="PR00723">
    <property type="entry name" value="SUBTILISIN"/>
</dbReference>
<dbReference type="InterPro" id="IPR036852">
    <property type="entry name" value="Peptidase_S8/S53_dom_sf"/>
</dbReference>
<dbReference type="EMBL" id="BJXB01000035">
    <property type="protein sequence ID" value="GEM49474.1"/>
    <property type="molecule type" value="Genomic_DNA"/>
</dbReference>
<feature type="active site" description="Charge relay system" evidence="5">
    <location>
        <position position="356"/>
    </location>
</feature>
<dbReference type="GO" id="GO:0006508">
    <property type="term" value="P:proteolysis"/>
    <property type="evidence" value="ECO:0007669"/>
    <property type="project" value="UniProtKB-KW"/>
</dbReference>
<evidence type="ECO:0000256" key="4">
    <source>
        <dbReference type="ARBA" id="ARBA00022825"/>
    </source>
</evidence>
<sequence length="689" mass="73102">MKRSPLWTLPTLALVLAACGDEAPVKVTYRLNQVVPVSASPGEKITLLGKFPQNARVVVAGQTLDTQLKAEGVLDATLPESLQAGNLRVQVTGTALETQYTVVPRITEVTVKENTLHLKALGWQGGEDLMVLVQGTPNTPTVQGDTLQVNLARTGLYGPLDLRLQVNTVTSQEFFFKHQAAIASGKVLLPVQPSLEGMQKLQVPQEASFTQLAVYLNRWTDQNRLEELAQTAGGKVTRCVEVFQACQVEFQDHLQARSALQEWGGEDFIRTLHPDDVVGTQANPCTVLNADPAKLGTQWHLAKLNLARTWKKTLGEGVTVAVVDSGVLPHVAYQDRLLPGHDFVDGDDTPTDLYGHGTHVAGLIGANGLVKGTAPGVNLLPVRVLGPTGEGSVLAAAEGILYAAGLHPTLKNPHPAQVINLSLGLDSYSTQMPALQDAVQKALNKHILVVAATGNKGYNQIAFPANMNGVIAVTAVSGPVNPYQPTYANRGRGTVLAAFGGDLKTDQDHSGLFDGVLSTAIQGSEPSYGLCVGTSMAAPQVAGIAALALSLGTPPEEVLPLLTRSAYDLGTFGQDLETGYGLINPSFLPRLKPDTFVVALDTQNQVVTWAPVGEDGQFTLSNLPPNTSLTLIAASDPNHNHILGEQGEGLSAARPLTFGPQTQTSLPDFLLQTSDGTKPITLNDFKDQP</sequence>
<feature type="compositionally biased region" description="Polar residues" evidence="7">
    <location>
        <begin position="664"/>
        <end position="676"/>
    </location>
</feature>
<dbReference type="InterPro" id="IPR000209">
    <property type="entry name" value="Peptidase_S8/S53_dom"/>
</dbReference>
<evidence type="ECO:0000256" key="5">
    <source>
        <dbReference type="PROSITE-ProRule" id="PRU01240"/>
    </source>
</evidence>
<evidence type="ECO:0000256" key="6">
    <source>
        <dbReference type="RuleBase" id="RU003355"/>
    </source>
</evidence>
<dbReference type="PROSITE" id="PS00138">
    <property type="entry name" value="SUBTILASE_SER"/>
    <property type="match status" value="1"/>
</dbReference>
<dbReference type="PANTHER" id="PTHR43806:SF11">
    <property type="entry name" value="CEREVISIN-RELATED"/>
    <property type="match status" value="1"/>
</dbReference>
<dbReference type="InterPro" id="IPR022398">
    <property type="entry name" value="Peptidase_S8_His-AS"/>
</dbReference>
<evidence type="ECO:0000313" key="10">
    <source>
        <dbReference type="Proteomes" id="UP000321306"/>
    </source>
</evidence>
<keyword evidence="2 5" id="KW-0645">Protease</keyword>